<evidence type="ECO:0008006" key="4">
    <source>
        <dbReference type="Google" id="ProtNLM"/>
    </source>
</evidence>
<feature type="transmembrane region" description="Helical" evidence="1">
    <location>
        <begin position="6"/>
        <end position="26"/>
    </location>
</feature>
<reference evidence="2 3" key="1">
    <citation type="submission" date="2016-04" db="EMBL/GenBank/DDBJ databases">
        <title>ATOL: Assembling a taxonomically balanced genome-scale reconstruction of the evolutionary history of the Enterobacteriaceae.</title>
        <authorList>
            <person name="Plunkett G.III."/>
            <person name="Neeno-Eckwall E.C."/>
            <person name="Glasner J.D."/>
            <person name="Perna N.T."/>
        </authorList>
    </citation>
    <scope>NUCLEOTIDE SEQUENCE [LARGE SCALE GENOMIC DNA]</scope>
    <source>
        <strain evidence="2 3">ATCC 700826</strain>
    </source>
</reference>
<name>A0AAJ3HPR8_PROHU</name>
<dbReference type="AlphaFoldDB" id="A0AAJ3HPR8"/>
<dbReference type="Proteomes" id="UP000078250">
    <property type="component" value="Unassembled WGS sequence"/>
</dbReference>
<keyword evidence="1" id="KW-0472">Membrane</keyword>
<keyword evidence="1" id="KW-1133">Transmembrane helix</keyword>
<evidence type="ECO:0000313" key="2">
    <source>
        <dbReference type="EMBL" id="OAT44928.1"/>
    </source>
</evidence>
<proteinExistence type="predicted"/>
<evidence type="ECO:0000313" key="3">
    <source>
        <dbReference type="Proteomes" id="UP000078250"/>
    </source>
</evidence>
<dbReference type="RefSeq" id="WP_064721193.1">
    <property type="nucleotide sequence ID" value="NZ_LXEV01000036.1"/>
</dbReference>
<protein>
    <recommendedName>
        <fullName evidence="4">DUF2570 domain-containing protein</fullName>
    </recommendedName>
</protein>
<organism evidence="2 3">
    <name type="scientific">Proteus hauseri ATCC 700826</name>
    <dbReference type="NCBI Taxonomy" id="1354271"/>
    <lineage>
        <taxon>Bacteria</taxon>
        <taxon>Pseudomonadati</taxon>
        <taxon>Pseudomonadota</taxon>
        <taxon>Gammaproteobacteria</taxon>
        <taxon>Enterobacterales</taxon>
        <taxon>Morganellaceae</taxon>
        <taxon>Proteus</taxon>
    </lineage>
</organism>
<gene>
    <name evidence="2" type="ORF">M997_3294</name>
</gene>
<evidence type="ECO:0000256" key="1">
    <source>
        <dbReference type="SAM" id="Phobius"/>
    </source>
</evidence>
<accession>A0AAJ3HPR8</accession>
<keyword evidence="3" id="KW-1185">Reference proteome</keyword>
<keyword evidence="1" id="KW-0812">Transmembrane</keyword>
<sequence length="122" mass="14148">MNIAAFLRLGVKGGVLLIIVVTLLVIRYQHNRINQLSEQNSQLEYQQRTLQSQLLQWHKQAEKVSETLTHQQEEQRYLEEENHVIRQELRQLMAHTPCANESVPSAVIQLQQSTINHRGSAQ</sequence>
<dbReference type="EMBL" id="LXEV01000036">
    <property type="protein sequence ID" value="OAT44928.1"/>
    <property type="molecule type" value="Genomic_DNA"/>
</dbReference>
<comment type="caution">
    <text evidence="2">The sequence shown here is derived from an EMBL/GenBank/DDBJ whole genome shotgun (WGS) entry which is preliminary data.</text>
</comment>